<dbReference type="Proteomes" id="UP000290172">
    <property type="component" value="Unassembled WGS sequence"/>
</dbReference>
<reference evidence="2 3" key="1">
    <citation type="submission" date="2017-10" db="EMBL/GenBank/DDBJ databases">
        <title>Genomics of the genus Arcobacter.</title>
        <authorList>
            <person name="Perez-Cataluna A."/>
            <person name="Figueras M.J."/>
        </authorList>
    </citation>
    <scope>NUCLEOTIDE SEQUENCE [LARGE SCALE GENOMIC DNA]</scope>
    <source>
        <strain evidence="2 3">CECT 8993</strain>
    </source>
</reference>
<dbReference type="Gene3D" id="3.40.50.150">
    <property type="entry name" value="Vaccinia Virus protein VP39"/>
    <property type="match status" value="1"/>
</dbReference>
<dbReference type="InterPro" id="IPR013217">
    <property type="entry name" value="Methyltransf_12"/>
</dbReference>
<accession>A0A4Q0YF14</accession>
<keyword evidence="2" id="KW-0489">Methyltransferase</keyword>
<dbReference type="GO" id="GO:0032259">
    <property type="term" value="P:methylation"/>
    <property type="evidence" value="ECO:0007669"/>
    <property type="project" value="UniProtKB-KW"/>
</dbReference>
<evidence type="ECO:0000259" key="1">
    <source>
        <dbReference type="Pfam" id="PF08242"/>
    </source>
</evidence>
<dbReference type="SUPFAM" id="SSF53335">
    <property type="entry name" value="S-adenosyl-L-methionine-dependent methyltransferases"/>
    <property type="match status" value="1"/>
</dbReference>
<evidence type="ECO:0000313" key="2">
    <source>
        <dbReference type="EMBL" id="RXJ68254.1"/>
    </source>
</evidence>
<dbReference type="InterPro" id="IPR029063">
    <property type="entry name" value="SAM-dependent_MTases_sf"/>
</dbReference>
<dbReference type="EMBL" id="PDKJ01000006">
    <property type="protein sequence ID" value="RXJ68254.1"/>
    <property type="molecule type" value="Genomic_DNA"/>
</dbReference>
<evidence type="ECO:0000313" key="3">
    <source>
        <dbReference type="Proteomes" id="UP000290172"/>
    </source>
</evidence>
<proteinExistence type="predicted"/>
<sequence length="257" mass="29243">MNYLNINKEAWNNRTKVHVKSKFYDIEAFKKGKCSLNEIELQQVGDVKGKSLLHLQCHFGQDTLSWARLGAQVMGVDLSSESIKEANKLKEFLSLDATFIESDVCLFGTVNKQQFDIVFTSYGVLSWLENLDDWAQTIVSALKVGGEFHMVEFHPFFDILSGYSYFPNNKPDIEQESTYTENCDGITSTIVTWSHSVSEVITALINARLTIESFNEYPYSPYNCFEGLEFVPNLGYQMLHKGQQIPLLYSIKAKKVA</sequence>
<keyword evidence="2" id="KW-0808">Transferase</keyword>
<protein>
    <submittedName>
        <fullName evidence="2">SAM-dependent methyltransferase</fullName>
    </submittedName>
</protein>
<dbReference type="Pfam" id="PF08242">
    <property type="entry name" value="Methyltransf_12"/>
    <property type="match status" value="1"/>
</dbReference>
<organism evidence="2 3">
    <name type="scientific">Halarcobacter ebronensis</name>
    <dbReference type="NCBI Taxonomy" id="1462615"/>
    <lineage>
        <taxon>Bacteria</taxon>
        <taxon>Pseudomonadati</taxon>
        <taxon>Campylobacterota</taxon>
        <taxon>Epsilonproteobacteria</taxon>
        <taxon>Campylobacterales</taxon>
        <taxon>Arcobacteraceae</taxon>
        <taxon>Halarcobacter</taxon>
    </lineage>
</organism>
<name>A0A4Q0YF14_9BACT</name>
<gene>
    <name evidence="2" type="ORF">CRV08_08360</name>
</gene>
<feature type="domain" description="Methyltransferase type 12" evidence="1">
    <location>
        <begin position="53"/>
        <end position="147"/>
    </location>
</feature>
<dbReference type="AlphaFoldDB" id="A0A4Q0YF14"/>
<dbReference type="CDD" id="cd02440">
    <property type="entry name" value="AdoMet_MTases"/>
    <property type="match status" value="1"/>
</dbReference>
<dbReference type="GO" id="GO:0008168">
    <property type="term" value="F:methyltransferase activity"/>
    <property type="evidence" value="ECO:0007669"/>
    <property type="project" value="UniProtKB-KW"/>
</dbReference>
<dbReference type="RefSeq" id="WP_128981023.1">
    <property type="nucleotide sequence ID" value="NZ_PDKJ01000006.1"/>
</dbReference>
<comment type="caution">
    <text evidence="2">The sequence shown here is derived from an EMBL/GenBank/DDBJ whole genome shotgun (WGS) entry which is preliminary data.</text>
</comment>